<dbReference type="GO" id="GO:0005829">
    <property type="term" value="C:cytosol"/>
    <property type="evidence" value="ECO:0007669"/>
    <property type="project" value="TreeGrafter"/>
</dbReference>
<evidence type="ECO:0008006" key="5">
    <source>
        <dbReference type="Google" id="ProtNLM"/>
    </source>
</evidence>
<sequence length="363" mass="40974">MTNLITKFRHLNRKRNLKTKAFKLRLRIIAADTFFRQRTSLPSNPKTVLIMMIGKGIGDAIVMTGLIKALTDNGLQVSVLTEPRLNAIFSDHPLIQNQFLLKRDNSDFLTISKIKNSHYDILIDIDDIDIHSPLRVKTIKRCKPTHTIGVNQFAKVYNTSINHIDKTKHITERHMAVARMLGCCTDKLKYTVKFTQADEIAAMQFIDVINPSKLIILNPYGTEESRNMSINQIEQLCSLLKQRLNVITVIIGTPDKIISIPDNQHCIKFLSQNFSHAVALVRLADLVVSTDTSIVHLCNALNKKLVSLYNNKISPRGEENNILWGPNYSKAVQLFSGGNRIDEILPVDIVRAIEDLLCTNPDG</sequence>
<dbReference type="PANTHER" id="PTHR30160">
    <property type="entry name" value="TETRAACYLDISACCHARIDE 4'-KINASE-RELATED"/>
    <property type="match status" value="1"/>
</dbReference>
<evidence type="ECO:0000256" key="2">
    <source>
        <dbReference type="ARBA" id="ARBA00022679"/>
    </source>
</evidence>
<dbReference type="Proteomes" id="UP000306327">
    <property type="component" value="Unassembled WGS sequence"/>
</dbReference>
<dbReference type="RefSeq" id="WP_137272013.1">
    <property type="nucleotide sequence ID" value="NZ_QGAL01000001.1"/>
</dbReference>
<evidence type="ECO:0000256" key="1">
    <source>
        <dbReference type="ARBA" id="ARBA00022676"/>
    </source>
</evidence>
<dbReference type="InterPro" id="IPR051199">
    <property type="entry name" value="LPS_LOS_Heptosyltrfase"/>
</dbReference>
<dbReference type="EMBL" id="QGAL01000001">
    <property type="protein sequence ID" value="TKK23459.1"/>
    <property type="molecule type" value="Genomic_DNA"/>
</dbReference>
<dbReference type="GO" id="GO:0009244">
    <property type="term" value="P:lipopolysaccharide core region biosynthetic process"/>
    <property type="evidence" value="ECO:0007669"/>
    <property type="project" value="TreeGrafter"/>
</dbReference>
<dbReference type="AlphaFoldDB" id="A0AB38PB68"/>
<keyword evidence="2" id="KW-0808">Transferase</keyword>
<protein>
    <recommendedName>
        <fullName evidence="5">Lipopolysaccharide heptosyltransferase family protein</fullName>
    </recommendedName>
</protein>
<dbReference type="GO" id="GO:0008713">
    <property type="term" value="F:ADP-heptose-lipopolysaccharide heptosyltransferase activity"/>
    <property type="evidence" value="ECO:0007669"/>
    <property type="project" value="TreeGrafter"/>
</dbReference>
<gene>
    <name evidence="3" type="ORF">EcCFBP13530_04705</name>
</gene>
<dbReference type="Pfam" id="PF01075">
    <property type="entry name" value="Glyco_transf_9"/>
    <property type="match status" value="1"/>
</dbReference>
<name>A0AB38PB68_9ENTR</name>
<proteinExistence type="predicted"/>
<comment type="caution">
    <text evidence="3">The sequence shown here is derived from an EMBL/GenBank/DDBJ whole genome shotgun (WGS) entry which is preliminary data.</text>
</comment>
<accession>A0AB38PB68</accession>
<keyword evidence="1" id="KW-0328">Glycosyltransferase</keyword>
<reference evidence="3 4" key="1">
    <citation type="journal article" date="2019" name="Sci. Rep.">
        <title>Differences in resource use lead to coexistence of seed-transmitted microbial populations.</title>
        <authorList>
            <person name="Torres-Cortes G."/>
            <person name="Garcia B.J."/>
            <person name="Compant S."/>
            <person name="Rezki S."/>
            <person name="Jones P."/>
            <person name="Preveaux A."/>
            <person name="Briand M."/>
            <person name="Roulet A."/>
            <person name="Bouchez O."/>
            <person name="Jacobson D."/>
            <person name="Barret M."/>
        </authorList>
    </citation>
    <scope>NUCLEOTIDE SEQUENCE [LARGE SCALE GENOMIC DNA]</scope>
    <source>
        <strain evidence="3 4">CFBP13530</strain>
    </source>
</reference>
<dbReference type="Gene3D" id="3.40.50.2000">
    <property type="entry name" value="Glycogen Phosphorylase B"/>
    <property type="match status" value="2"/>
</dbReference>
<dbReference type="SUPFAM" id="SSF53756">
    <property type="entry name" value="UDP-Glycosyltransferase/glycogen phosphorylase"/>
    <property type="match status" value="1"/>
</dbReference>
<organism evidence="3 4">
    <name type="scientific">Enterobacter cancerogenus</name>
    <dbReference type="NCBI Taxonomy" id="69218"/>
    <lineage>
        <taxon>Bacteria</taxon>
        <taxon>Pseudomonadati</taxon>
        <taxon>Pseudomonadota</taxon>
        <taxon>Gammaproteobacteria</taxon>
        <taxon>Enterobacterales</taxon>
        <taxon>Enterobacteriaceae</taxon>
        <taxon>Enterobacter</taxon>
        <taxon>Enterobacter cloacae complex</taxon>
    </lineage>
</organism>
<dbReference type="InterPro" id="IPR002201">
    <property type="entry name" value="Glyco_trans_9"/>
</dbReference>
<evidence type="ECO:0000313" key="3">
    <source>
        <dbReference type="EMBL" id="TKK23459.1"/>
    </source>
</evidence>
<evidence type="ECO:0000313" key="4">
    <source>
        <dbReference type="Proteomes" id="UP000306327"/>
    </source>
</evidence>